<evidence type="ECO:0000313" key="1">
    <source>
        <dbReference type="EMBL" id="XBO99333.1"/>
    </source>
</evidence>
<reference evidence="1" key="1">
    <citation type="submission" date="2024-05" db="EMBL/GenBank/DDBJ databases">
        <title>Transcriptome analysis of the degradation process of organic nitrogen by two heterotrophic nitrifying and aerobic denitrifying bacteria, Achromobacter sp. HNDS-1 and Enterobacter sp. HNDS-6.</title>
        <authorList>
            <person name="Huang Y."/>
        </authorList>
    </citation>
    <scope>NUCLEOTIDE SEQUENCE</scope>
    <source>
        <strain evidence="1">HNDS-1</strain>
    </source>
</reference>
<organism evidence="1">
    <name type="scientific">Achromobacter sp. HNDS-1</name>
    <dbReference type="NCBI Taxonomy" id="3151598"/>
    <lineage>
        <taxon>Bacteria</taxon>
        <taxon>Pseudomonadati</taxon>
        <taxon>Pseudomonadota</taxon>
        <taxon>Betaproteobacteria</taxon>
        <taxon>Burkholderiales</taxon>
        <taxon>Alcaligenaceae</taxon>
        <taxon>Achromobacter</taxon>
    </lineage>
</organism>
<dbReference type="KEGG" id="achh:ABFG95_02315"/>
<name>A0AAU7LBN4_9BURK</name>
<dbReference type="AlphaFoldDB" id="A0AAU7LBN4"/>
<gene>
    <name evidence="1" type="ORF">ABFG95_02315</name>
</gene>
<proteinExistence type="predicted"/>
<dbReference type="RefSeq" id="WP_348995399.1">
    <property type="nucleotide sequence ID" value="NZ_CP157584.1"/>
</dbReference>
<sequence length="82" mass="8963">MNDPAMEALGYFDAYTNSVTVNMGRHVSAREAASTIVREAAHKNGFYKGRPQNTQFSEYQAFGNEMLFQNGAFACGTIGDMG</sequence>
<accession>A0AAU7LBN4</accession>
<protein>
    <submittedName>
        <fullName evidence="1">Uncharacterized protein</fullName>
    </submittedName>
</protein>
<dbReference type="EMBL" id="CP157584">
    <property type="protein sequence ID" value="XBO99333.1"/>
    <property type="molecule type" value="Genomic_DNA"/>
</dbReference>